<name>A0A7S2A172_9STRA</name>
<proteinExistence type="predicted"/>
<dbReference type="PANTHER" id="PTHR10672">
    <property type="entry name" value="ADDUCIN"/>
    <property type="match status" value="1"/>
</dbReference>
<sequence>MLTTLKSRAISALAFTKTTPTLVSLQSKLSIPQTIANHRHHIPCQHCSRSFSTTKTQLFSSSDADSSSNSVYPPPPSTFSYSTNEWHQRCKLAVSYRISCMESWDEVIFNHITTKVQDSEKEKDGPHFLINNFGMGFDEVTASSLVKVTLSGKQVFPPSSAAKVPKGRVFGAGYVLHSAIHATRHDVDSIWHCHSLDATALSQTTFGVLPLSQEAAFALGKGISYHPFEGTANDASEQPRIISNLGPTNKILMLEDHGPLVACTSIEEAYATMYFLTRACTYQMKALSAVGGDLDKIHMPKEQIVDQMLNRIDKLGDVPGQDQEDVQQSVDDEDEEKYDIEKLMFDYAKRSAERKYGAHDIYR</sequence>
<dbReference type="GO" id="GO:0051015">
    <property type="term" value="F:actin filament binding"/>
    <property type="evidence" value="ECO:0007669"/>
    <property type="project" value="TreeGrafter"/>
</dbReference>
<feature type="region of interest" description="Disordered" evidence="1">
    <location>
        <begin position="315"/>
        <end position="335"/>
    </location>
</feature>
<dbReference type="SUPFAM" id="SSF53639">
    <property type="entry name" value="AraD/HMP-PK domain-like"/>
    <property type="match status" value="1"/>
</dbReference>
<dbReference type="NCBIfam" id="NF005451">
    <property type="entry name" value="PRK07044.1"/>
    <property type="match status" value="1"/>
</dbReference>
<protein>
    <recommendedName>
        <fullName evidence="2">Class II aldolase/adducin N-terminal domain-containing protein</fullName>
    </recommendedName>
</protein>
<dbReference type="SMART" id="SM01007">
    <property type="entry name" value="Aldolase_II"/>
    <property type="match status" value="1"/>
</dbReference>
<gene>
    <name evidence="3" type="ORF">DBRI1063_LOCUS23667</name>
</gene>
<feature type="domain" description="Class II aldolase/adducin N-terminal" evidence="2">
    <location>
        <begin position="90"/>
        <end position="284"/>
    </location>
</feature>
<dbReference type="EMBL" id="HBGN01036895">
    <property type="protein sequence ID" value="CAD9354800.1"/>
    <property type="molecule type" value="Transcribed_RNA"/>
</dbReference>
<dbReference type="InterPro" id="IPR051017">
    <property type="entry name" value="Aldolase-II_Adducin_sf"/>
</dbReference>
<evidence type="ECO:0000259" key="2">
    <source>
        <dbReference type="SMART" id="SM01007"/>
    </source>
</evidence>
<dbReference type="Pfam" id="PF00596">
    <property type="entry name" value="Aldolase_II"/>
    <property type="match status" value="1"/>
</dbReference>
<dbReference type="InterPro" id="IPR036409">
    <property type="entry name" value="Aldolase_II/adducin_N_sf"/>
</dbReference>
<dbReference type="InterPro" id="IPR001303">
    <property type="entry name" value="Aldolase_II/adducin_N"/>
</dbReference>
<feature type="compositionally biased region" description="Acidic residues" evidence="1">
    <location>
        <begin position="322"/>
        <end position="335"/>
    </location>
</feature>
<organism evidence="3">
    <name type="scientific">Ditylum brightwellii</name>
    <dbReference type="NCBI Taxonomy" id="49249"/>
    <lineage>
        <taxon>Eukaryota</taxon>
        <taxon>Sar</taxon>
        <taxon>Stramenopiles</taxon>
        <taxon>Ochrophyta</taxon>
        <taxon>Bacillariophyta</taxon>
        <taxon>Mediophyceae</taxon>
        <taxon>Lithodesmiophycidae</taxon>
        <taxon>Lithodesmiales</taxon>
        <taxon>Lithodesmiaceae</taxon>
        <taxon>Ditylum</taxon>
    </lineage>
</organism>
<dbReference type="GO" id="GO:0005856">
    <property type="term" value="C:cytoskeleton"/>
    <property type="evidence" value="ECO:0007669"/>
    <property type="project" value="TreeGrafter"/>
</dbReference>
<dbReference type="PANTHER" id="PTHR10672:SF3">
    <property type="entry name" value="PROTEIN HU-LI TAI SHAO"/>
    <property type="match status" value="1"/>
</dbReference>
<reference evidence="3" key="1">
    <citation type="submission" date="2021-01" db="EMBL/GenBank/DDBJ databases">
        <authorList>
            <person name="Corre E."/>
            <person name="Pelletier E."/>
            <person name="Niang G."/>
            <person name="Scheremetjew M."/>
            <person name="Finn R."/>
            <person name="Kale V."/>
            <person name="Holt S."/>
            <person name="Cochrane G."/>
            <person name="Meng A."/>
            <person name="Brown T."/>
            <person name="Cohen L."/>
        </authorList>
    </citation>
    <scope>NUCLEOTIDE SEQUENCE</scope>
    <source>
        <strain evidence="3">Pop2</strain>
    </source>
</reference>
<accession>A0A7S2A172</accession>
<dbReference type="Gene3D" id="3.40.225.10">
    <property type="entry name" value="Class II aldolase/adducin N-terminal domain"/>
    <property type="match status" value="1"/>
</dbReference>
<evidence type="ECO:0000256" key="1">
    <source>
        <dbReference type="SAM" id="MobiDB-lite"/>
    </source>
</evidence>
<evidence type="ECO:0000313" key="3">
    <source>
        <dbReference type="EMBL" id="CAD9354800.1"/>
    </source>
</evidence>
<dbReference type="AlphaFoldDB" id="A0A7S2A172"/>